<feature type="domain" description="SH3b" evidence="4">
    <location>
        <begin position="33"/>
        <end position="105"/>
    </location>
</feature>
<organism evidence="5 6">
    <name type="scientific">Actinoplanes aureus</name>
    <dbReference type="NCBI Taxonomy" id="2792083"/>
    <lineage>
        <taxon>Bacteria</taxon>
        <taxon>Bacillati</taxon>
        <taxon>Actinomycetota</taxon>
        <taxon>Actinomycetes</taxon>
        <taxon>Micromonosporales</taxon>
        <taxon>Micromonosporaceae</taxon>
        <taxon>Actinoplanes</taxon>
    </lineage>
</organism>
<dbReference type="NCBIfam" id="NF038016">
    <property type="entry name" value="sporang_Gsm"/>
    <property type="match status" value="1"/>
</dbReference>
<dbReference type="AlphaFoldDB" id="A0A931CCR7"/>
<dbReference type="PANTHER" id="PTHR33308">
    <property type="entry name" value="PEPTIDOGLYCAN HYDROLASE FLGJ"/>
    <property type="match status" value="1"/>
</dbReference>
<feature type="domain" description="Mannosyl-glycoprotein endo-beta-N-acetylglucosamidase-like" evidence="3">
    <location>
        <begin position="213"/>
        <end position="374"/>
    </location>
</feature>
<dbReference type="Gene3D" id="1.10.530.10">
    <property type="match status" value="1"/>
</dbReference>
<feature type="signal peptide" evidence="2">
    <location>
        <begin position="1"/>
        <end position="27"/>
    </location>
</feature>
<accession>A0A931CCR7</accession>
<dbReference type="Gene3D" id="2.30.30.40">
    <property type="entry name" value="SH3 Domains"/>
    <property type="match status" value="1"/>
</dbReference>
<dbReference type="SMART" id="SM00287">
    <property type="entry name" value="SH3b"/>
    <property type="match status" value="2"/>
</dbReference>
<gene>
    <name evidence="5" type="primary">gsmA</name>
    <name evidence="5" type="ORF">I4J89_39315</name>
</gene>
<dbReference type="RefSeq" id="WP_196419282.1">
    <property type="nucleotide sequence ID" value="NZ_JADQTO010000027.1"/>
</dbReference>
<keyword evidence="2" id="KW-0732">Signal</keyword>
<proteinExistence type="predicted"/>
<name>A0A931CCR7_9ACTN</name>
<dbReference type="InterPro" id="IPR003646">
    <property type="entry name" value="SH3-like_bac-type"/>
</dbReference>
<evidence type="ECO:0000259" key="4">
    <source>
        <dbReference type="SMART" id="SM00287"/>
    </source>
</evidence>
<sequence length="377" mass="40505">MRHSTRRMLTGALLVLAAGTGVSGSPAAGYAAGVRATIDVNSALKVRSAPSLTAKVVGSLRDNQKIDIACQVSGQSVRGKVRTTAVWDRLADGRYVSHGYVRTSAKLPACQPAAAADRIKTKAAAYVPGRVRSSDGSVNVRRGPSTQSAGAGRFTNGAALKLVCSTTGTRVSGTVRTSSQWDRLTDGRYISHAYVVSAAVKACPAAKPAPAVATPAPVLTPEQFIKAAVPGAQQGWRQYGVPPSVTIAQAILESGWGKSSLSATDRNYFGIKCQAGYYGPHATGCHVYKTNECTKAGRCFETSDAFRTYASMARSFRDHGHFLRNNKRYAPAFTYTKDANKFIWQVWKAGYATDPKYYTKVTGIMATYDLYRYNTWK</sequence>
<dbReference type="Gene3D" id="4.10.80.30">
    <property type="entry name" value="DNA polymerase, domain 6"/>
    <property type="match status" value="1"/>
</dbReference>
<dbReference type="Pfam" id="PF01832">
    <property type="entry name" value="Glucosaminidase"/>
    <property type="match status" value="1"/>
</dbReference>
<evidence type="ECO:0000256" key="1">
    <source>
        <dbReference type="ARBA" id="ARBA00022801"/>
    </source>
</evidence>
<dbReference type="GO" id="GO:0004040">
    <property type="term" value="F:amidase activity"/>
    <property type="evidence" value="ECO:0007669"/>
    <property type="project" value="InterPro"/>
</dbReference>
<dbReference type="PRINTS" id="PR01002">
    <property type="entry name" value="FLGFLGJ"/>
</dbReference>
<protein>
    <submittedName>
        <fullName evidence="5">Sporangiospore maturation cell wall hydrolase GsmA</fullName>
    </submittedName>
</protein>
<evidence type="ECO:0000259" key="3">
    <source>
        <dbReference type="SMART" id="SM00047"/>
    </source>
</evidence>
<evidence type="ECO:0000256" key="2">
    <source>
        <dbReference type="SAM" id="SignalP"/>
    </source>
</evidence>
<comment type="caution">
    <text evidence="5">The sequence shown here is derived from an EMBL/GenBank/DDBJ whole genome shotgun (WGS) entry which is preliminary data.</text>
</comment>
<keyword evidence="1 5" id="KW-0378">Hydrolase</keyword>
<keyword evidence="6" id="KW-1185">Reference proteome</keyword>
<dbReference type="Proteomes" id="UP000598146">
    <property type="component" value="Unassembled WGS sequence"/>
</dbReference>
<dbReference type="PANTHER" id="PTHR33308:SF9">
    <property type="entry name" value="PEPTIDOGLYCAN HYDROLASE FLGJ"/>
    <property type="match status" value="1"/>
</dbReference>
<dbReference type="SMART" id="SM00047">
    <property type="entry name" value="LYZ2"/>
    <property type="match status" value="1"/>
</dbReference>
<feature type="chain" id="PRO_5037988564" evidence="2">
    <location>
        <begin position="28"/>
        <end position="377"/>
    </location>
</feature>
<reference evidence="5" key="1">
    <citation type="submission" date="2020-11" db="EMBL/GenBank/DDBJ databases">
        <title>Isolation and identification of active actinomycetes.</title>
        <authorList>
            <person name="Sun X."/>
        </authorList>
    </citation>
    <scope>NUCLEOTIDE SEQUENCE</scope>
    <source>
        <strain evidence="5">NEAU-A11</strain>
    </source>
</reference>
<dbReference type="EMBL" id="JADQTO010000027">
    <property type="protein sequence ID" value="MBG0567515.1"/>
    <property type="molecule type" value="Genomic_DNA"/>
</dbReference>
<evidence type="ECO:0000313" key="5">
    <source>
        <dbReference type="EMBL" id="MBG0567515.1"/>
    </source>
</evidence>
<evidence type="ECO:0000313" key="6">
    <source>
        <dbReference type="Proteomes" id="UP000598146"/>
    </source>
</evidence>
<dbReference type="InterPro" id="IPR002901">
    <property type="entry name" value="MGlyc_endo_b_GlcNAc-like_dom"/>
</dbReference>
<dbReference type="InterPro" id="IPR051056">
    <property type="entry name" value="Glycosyl_Hydrolase_73"/>
</dbReference>
<feature type="domain" description="SH3b" evidence="4">
    <location>
        <begin position="128"/>
        <end position="199"/>
    </location>
</feature>